<accession>A0A143HPR2</accession>
<evidence type="ECO:0000313" key="2">
    <source>
        <dbReference type="EMBL" id="AMX03486.1"/>
    </source>
</evidence>
<gene>
    <name evidence="2" type="ORF">A3224_13705</name>
</gene>
<dbReference type="GeneID" id="76609090"/>
<dbReference type="STRING" id="252514.A3224_13705"/>
<dbReference type="Pfam" id="PF09423">
    <property type="entry name" value="PhoD"/>
    <property type="match status" value="1"/>
</dbReference>
<evidence type="ECO:0000313" key="3">
    <source>
        <dbReference type="Proteomes" id="UP000076077"/>
    </source>
</evidence>
<keyword evidence="3" id="KW-1185">Reference proteome</keyword>
<dbReference type="InterPro" id="IPR029052">
    <property type="entry name" value="Metallo-depent_PP-like"/>
</dbReference>
<dbReference type="RefSeq" id="WP_067155756.1">
    <property type="nucleotide sequence ID" value="NZ_CP014864.1"/>
</dbReference>
<dbReference type="OrthoDB" id="9761852at2"/>
<dbReference type="KEGG" id="mthd:A3224_13705"/>
<dbReference type="AlphaFoldDB" id="A0A143HPR2"/>
<dbReference type="EMBL" id="CP014864">
    <property type="protein sequence ID" value="AMX03486.1"/>
    <property type="molecule type" value="Genomic_DNA"/>
</dbReference>
<dbReference type="InterPro" id="IPR038607">
    <property type="entry name" value="PhoD-like_sf"/>
</dbReference>
<dbReference type="InterPro" id="IPR052900">
    <property type="entry name" value="Phospholipid_Metab_Enz"/>
</dbReference>
<dbReference type="Gene3D" id="3.60.21.70">
    <property type="entry name" value="PhoD-like phosphatase"/>
    <property type="match status" value="1"/>
</dbReference>
<dbReference type="PROSITE" id="PS51257">
    <property type="entry name" value="PROKAR_LIPOPROTEIN"/>
    <property type="match status" value="1"/>
</dbReference>
<dbReference type="PANTHER" id="PTHR43606">
    <property type="entry name" value="PHOSPHATASE, PUTATIVE (AFU_ORTHOLOGUE AFUA_6G08710)-RELATED"/>
    <property type="match status" value="1"/>
</dbReference>
<feature type="domain" description="PhoD-like phosphatase metallophosphatase" evidence="1">
    <location>
        <begin position="374"/>
        <end position="679"/>
    </location>
</feature>
<dbReference type="PANTHER" id="PTHR43606:SF2">
    <property type="entry name" value="ALKALINE PHOSPHATASE FAMILY PROTEIN (AFU_ORTHOLOGUE AFUA_5G03860)"/>
    <property type="match status" value="1"/>
</dbReference>
<proteinExistence type="predicted"/>
<dbReference type="InterPro" id="IPR018946">
    <property type="entry name" value="PhoD-like_MPP"/>
</dbReference>
<evidence type="ECO:0000259" key="1">
    <source>
        <dbReference type="Pfam" id="PF09423"/>
    </source>
</evidence>
<name>A0A143HPR2_MICTH</name>
<dbReference type="Proteomes" id="UP000076077">
    <property type="component" value="Chromosome"/>
</dbReference>
<reference evidence="3" key="1">
    <citation type="submission" date="2016-03" db="EMBL/GenBank/DDBJ databases">
        <authorList>
            <person name="Lee Y.-S."/>
            <person name="Choi Y.-L."/>
        </authorList>
    </citation>
    <scope>NUCLEOTIDE SEQUENCE [LARGE SCALE GENOMIC DNA]</scope>
    <source>
        <strain evidence="3">DAU221</strain>
    </source>
</reference>
<sequence>MKYRISRRDALKLAAGMAAGVVGCTSTTNNTQRNQTNNLTKKFSDSWDQTHDRIWVGGEYWANPMEDWRVVDGGVECVSTGGNRSIHSLTHQLVAHKPFVISVNIKRLQTSSKDGGAGIRVGVKSDINEYRSNCFVQQGLDAGIINNQLSLGDKKTNLSQQVNAQNVSLVLRGEPRDGVFALTLDAYLSENGQHIGQLSDLFSVDKVLGNTCIVSNFSLPSDNPDDFMVSNNGSAKTDGTRYRFSQWMIEGDAFNDVPEQKFGPILWAMYTLTNSRSDEGYIMKLSALTGPLGKKDNQHVELQIKQSGKWVSLATAQLDPDAWTATFRIANWNEKVATPYRLVYREKRRDGSEVPDIFTGTIQAQPVGRKLRMAALTCQNDYAFPYEPVANNVTKLKPDLILFSGDQIYENHGGFGVIRFPAEPAILNYLRKFYQFGWAFREPMRHAPTICLPDDHDVLQGNLWGEGGAKMSDEAKKLGRSDMLGGYIEPIRVLNVIHKTNTAHLPDPVDPTPSDRGLNVYYTEMVYGNISFAILADRQWKSGPDRLNIVVGETGQDEDPLYINPDFDREDLQLLGKRQEAFLEQWGNDWRDHTLKAVISQTVFAGISTHQPLPDRYLKYDFDSSGWPATARNRAIKIMRQSKALHICGDTHLATLSQYGVDKQRDSNWAFCTPAIAAGWPRWWRPDDLPLPHTNRPSHGLSQTGEYLDSFGNKIYVYAAGNPEVEKSANRYIRAHEKGSGFGFITFDTEDRTYTMEAFRFLVDATDNNPNNQFPGWPLTIHQDENIGINKVT</sequence>
<dbReference type="SUPFAM" id="SSF56300">
    <property type="entry name" value="Metallo-dependent phosphatases"/>
    <property type="match status" value="1"/>
</dbReference>
<protein>
    <submittedName>
        <fullName evidence="2">Twin-arginine translocation pathway signal</fullName>
    </submittedName>
</protein>
<organism evidence="2 3">
    <name type="scientific">Microbulbifer thermotolerans</name>
    <dbReference type="NCBI Taxonomy" id="252514"/>
    <lineage>
        <taxon>Bacteria</taxon>
        <taxon>Pseudomonadati</taxon>
        <taxon>Pseudomonadota</taxon>
        <taxon>Gammaproteobacteria</taxon>
        <taxon>Cellvibrionales</taxon>
        <taxon>Microbulbiferaceae</taxon>
        <taxon>Microbulbifer</taxon>
    </lineage>
</organism>